<sequence length="98" mass="10477">MSCCKLKIKENTEAAEKVGDSVRCGREVRVSPAGQFTIGATALLTAIPKSRHHRPILKTSHGQSASQDDSDKPKQGMHMLCSSSVNVPASSSDPENRS</sequence>
<proteinExistence type="predicted"/>
<reference evidence="2 3" key="1">
    <citation type="journal article" date="2019" name="Commun. Biol.">
        <title>The bagworm genome reveals a unique fibroin gene that provides high tensile strength.</title>
        <authorList>
            <person name="Kono N."/>
            <person name="Nakamura H."/>
            <person name="Ohtoshi R."/>
            <person name="Tomita M."/>
            <person name="Numata K."/>
            <person name="Arakawa K."/>
        </authorList>
    </citation>
    <scope>NUCLEOTIDE SEQUENCE [LARGE SCALE GENOMIC DNA]</scope>
</reference>
<organism evidence="2 3">
    <name type="scientific">Eumeta variegata</name>
    <name type="common">Bagworm moth</name>
    <name type="synonym">Eumeta japonica</name>
    <dbReference type="NCBI Taxonomy" id="151549"/>
    <lineage>
        <taxon>Eukaryota</taxon>
        <taxon>Metazoa</taxon>
        <taxon>Ecdysozoa</taxon>
        <taxon>Arthropoda</taxon>
        <taxon>Hexapoda</taxon>
        <taxon>Insecta</taxon>
        <taxon>Pterygota</taxon>
        <taxon>Neoptera</taxon>
        <taxon>Endopterygota</taxon>
        <taxon>Lepidoptera</taxon>
        <taxon>Glossata</taxon>
        <taxon>Ditrysia</taxon>
        <taxon>Tineoidea</taxon>
        <taxon>Psychidae</taxon>
        <taxon>Oiketicinae</taxon>
        <taxon>Eumeta</taxon>
    </lineage>
</organism>
<accession>A0A4C1VTK8</accession>
<protein>
    <submittedName>
        <fullName evidence="2">Uncharacterized protein</fullName>
    </submittedName>
</protein>
<evidence type="ECO:0000256" key="1">
    <source>
        <dbReference type="SAM" id="MobiDB-lite"/>
    </source>
</evidence>
<keyword evidence="3" id="KW-1185">Reference proteome</keyword>
<feature type="region of interest" description="Disordered" evidence="1">
    <location>
        <begin position="47"/>
        <end position="98"/>
    </location>
</feature>
<name>A0A4C1VTK8_EUMVA</name>
<dbReference type="AlphaFoldDB" id="A0A4C1VTK8"/>
<evidence type="ECO:0000313" key="2">
    <source>
        <dbReference type="EMBL" id="GBP41145.1"/>
    </source>
</evidence>
<feature type="compositionally biased region" description="Low complexity" evidence="1">
    <location>
        <begin position="82"/>
        <end position="92"/>
    </location>
</feature>
<dbReference type="Proteomes" id="UP000299102">
    <property type="component" value="Unassembled WGS sequence"/>
</dbReference>
<evidence type="ECO:0000313" key="3">
    <source>
        <dbReference type="Proteomes" id="UP000299102"/>
    </source>
</evidence>
<dbReference type="EMBL" id="BGZK01000394">
    <property type="protein sequence ID" value="GBP41145.1"/>
    <property type="molecule type" value="Genomic_DNA"/>
</dbReference>
<gene>
    <name evidence="2" type="ORF">EVAR_31270_1</name>
</gene>
<comment type="caution">
    <text evidence="2">The sequence shown here is derived from an EMBL/GenBank/DDBJ whole genome shotgun (WGS) entry which is preliminary data.</text>
</comment>